<sequence length="189" mass="20832">MPPPRPARHPRPDFRLDARRLCARRQGTLRAGRSLQGAALVALLPARHRPVRRLARCVAGCRAGIPPALRRRAARAALRRAGQARQRRQGGADARRPLRLLCRARRDDAAPFRRAIARRPLRPEPARVAPGALALRAGRALLLFRRCARAARALQGLPQPERLPALTRRCGPSARPPPGSLARRPCDAV</sequence>
<evidence type="ECO:0000313" key="2">
    <source>
        <dbReference type="EnsemblProtists" id="EOD21174"/>
    </source>
</evidence>
<accession>A0A0D3JCD9</accession>
<dbReference type="AlphaFoldDB" id="A0A0D3JCD9"/>
<dbReference type="Proteomes" id="UP000013827">
    <property type="component" value="Unassembled WGS sequence"/>
</dbReference>
<reference evidence="3" key="1">
    <citation type="journal article" date="2013" name="Nature">
        <title>Pan genome of the phytoplankton Emiliania underpins its global distribution.</title>
        <authorList>
            <person name="Read B.A."/>
            <person name="Kegel J."/>
            <person name="Klute M.J."/>
            <person name="Kuo A."/>
            <person name="Lefebvre S.C."/>
            <person name="Maumus F."/>
            <person name="Mayer C."/>
            <person name="Miller J."/>
            <person name="Monier A."/>
            <person name="Salamov A."/>
            <person name="Young J."/>
            <person name="Aguilar M."/>
            <person name="Claverie J.M."/>
            <person name="Frickenhaus S."/>
            <person name="Gonzalez K."/>
            <person name="Herman E.K."/>
            <person name="Lin Y.C."/>
            <person name="Napier J."/>
            <person name="Ogata H."/>
            <person name="Sarno A.F."/>
            <person name="Shmutz J."/>
            <person name="Schroeder D."/>
            <person name="de Vargas C."/>
            <person name="Verret F."/>
            <person name="von Dassow P."/>
            <person name="Valentin K."/>
            <person name="Van de Peer Y."/>
            <person name="Wheeler G."/>
            <person name="Dacks J.B."/>
            <person name="Delwiche C.F."/>
            <person name="Dyhrman S.T."/>
            <person name="Glockner G."/>
            <person name="John U."/>
            <person name="Richards T."/>
            <person name="Worden A.Z."/>
            <person name="Zhang X."/>
            <person name="Grigoriev I.V."/>
            <person name="Allen A.E."/>
            <person name="Bidle K."/>
            <person name="Borodovsky M."/>
            <person name="Bowler C."/>
            <person name="Brownlee C."/>
            <person name="Cock J.M."/>
            <person name="Elias M."/>
            <person name="Gladyshev V.N."/>
            <person name="Groth M."/>
            <person name="Guda C."/>
            <person name="Hadaegh A."/>
            <person name="Iglesias-Rodriguez M.D."/>
            <person name="Jenkins J."/>
            <person name="Jones B.M."/>
            <person name="Lawson T."/>
            <person name="Leese F."/>
            <person name="Lindquist E."/>
            <person name="Lobanov A."/>
            <person name="Lomsadze A."/>
            <person name="Malik S.B."/>
            <person name="Marsh M.E."/>
            <person name="Mackinder L."/>
            <person name="Mock T."/>
            <person name="Mueller-Roeber B."/>
            <person name="Pagarete A."/>
            <person name="Parker M."/>
            <person name="Probert I."/>
            <person name="Quesneville H."/>
            <person name="Raines C."/>
            <person name="Rensing S.A."/>
            <person name="Riano-Pachon D.M."/>
            <person name="Richier S."/>
            <person name="Rokitta S."/>
            <person name="Shiraiwa Y."/>
            <person name="Soanes D.M."/>
            <person name="van der Giezen M."/>
            <person name="Wahlund T.M."/>
            <person name="Williams B."/>
            <person name="Wilson W."/>
            <person name="Wolfe G."/>
            <person name="Wurch L.L."/>
        </authorList>
    </citation>
    <scope>NUCLEOTIDE SEQUENCE</scope>
</reference>
<protein>
    <submittedName>
        <fullName evidence="2">Uncharacterized protein</fullName>
    </submittedName>
</protein>
<organism evidence="2 3">
    <name type="scientific">Emiliania huxleyi (strain CCMP1516)</name>
    <dbReference type="NCBI Taxonomy" id="280463"/>
    <lineage>
        <taxon>Eukaryota</taxon>
        <taxon>Haptista</taxon>
        <taxon>Haptophyta</taxon>
        <taxon>Prymnesiophyceae</taxon>
        <taxon>Isochrysidales</taxon>
        <taxon>Noelaerhabdaceae</taxon>
        <taxon>Emiliania</taxon>
    </lineage>
</organism>
<proteinExistence type="predicted"/>
<name>A0A0D3JCD9_EMIH1</name>
<keyword evidence="3" id="KW-1185">Reference proteome</keyword>
<reference evidence="2" key="2">
    <citation type="submission" date="2024-10" db="UniProtKB">
        <authorList>
            <consortium name="EnsemblProtists"/>
        </authorList>
    </citation>
    <scope>IDENTIFICATION</scope>
</reference>
<dbReference type="PaxDb" id="2903-EOD21174"/>
<feature type="region of interest" description="Disordered" evidence="1">
    <location>
        <begin position="163"/>
        <end position="189"/>
    </location>
</feature>
<evidence type="ECO:0000256" key="1">
    <source>
        <dbReference type="SAM" id="MobiDB-lite"/>
    </source>
</evidence>
<evidence type="ECO:0000313" key="3">
    <source>
        <dbReference type="Proteomes" id="UP000013827"/>
    </source>
</evidence>
<dbReference type="EnsemblProtists" id="EOD21174">
    <property type="protein sequence ID" value="EOD21174"/>
    <property type="gene ID" value="EMIHUDRAFT_458456"/>
</dbReference>